<evidence type="ECO:0000313" key="8">
    <source>
        <dbReference type="Proteomes" id="UP000183040"/>
    </source>
</evidence>
<name>A0A1H4DG68_9BACE</name>
<dbReference type="Proteomes" id="UP000183040">
    <property type="component" value="Unassembled WGS sequence"/>
</dbReference>
<gene>
    <name evidence="5" type="ORF">GA424_06110</name>
    <name evidence="6" type="ORF">GAZ43_13815</name>
    <name evidence="7" type="ORF">SAMN04487924_11175</name>
</gene>
<dbReference type="InterPro" id="IPR020449">
    <property type="entry name" value="Tscrpt_reg_AraC-type_HTH"/>
</dbReference>
<dbReference type="PANTHER" id="PTHR43280">
    <property type="entry name" value="ARAC-FAMILY TRANSCRIPTIONAL REGULATOR"/>
    <property type="match status" value="1"/>
</dbReference>
<protein>
    <submittedName>
        <fullName evidence="5">AraC family transcriptional regulator</fullName>
    </submittedName>
    <submittedName>
        <fullName evidence="7">AraC-type DNA-binding protein</fullName>
    </submittedName>
</protein>
<dbReference type="InterPro" id="IPR018060">
    <property type="entry name" value="HTH_AraC"/>
</dbReference>
<dbReference type="PANTHER" id="PTHR43280:SF32">
    <property type="entry name" value="TRANSCRIPTIONAL REGULATORY PROTEIN"/>
    <property type="match status" value="1"/>
</dbReference>
<dbReference type="InterPro" id="IPR009057">
    <property type="entry name" value="Homeodomain-like_sf"/>
</dbReference>
<dbReference type="GO" id="GO:0003700">
    <property type="term" value="F:DNA-binding transcription factor activity"/>
    <property type="evidence" value="ECO:0007669"/>
    <property type="project" value="InterPro"/>
</dbReference>
<dbReference type="EMBL" id="WDCP01000030">
    <property type="protein sequence ID" value="KAB6338783.1"/>
    <property type="molecule type" value="Genomic_DNA"/>
</dbReference>
<evidence type="ECO:0000259" key="4">
    <source>
        <dbReference type="PROSITE" id="PS01124"/>
    </source>
</evidence>
<dbReference type="Proteomes" id="UP000438288">
    <property type="component" value="Unassembled WGS sequence"/>
</dbReference>
<keyword evidence="1" id="KW-0805">Transcription regulation</keyword>
<dbReference type="SUPFAM" id="SSF46689">
    <property type="entry name" value="Homeodomain-like"/>
    <property type="match status" value="1"/>
</dbReference>
<evidence type="ECO:0000313" key="6">
    <source>
        <dbReference type="EMBL" id="KAB6338783.1"/>
    </source>
</evidence>
<dbReference type="Pfam" id="PF12833">
    <property type="entry name" value="HTH_18"/>
    <property type="match status" value="1"/>
</dbReference>
<dbReference type="Proteomes" id="UP000487596">
    <property type="component" value="Unassembled WGS sequence"/>
</dbReference>
<evidence type="ECO:0000313" key="9">
    <source>
        <dbReference type="Proteomes" id="UP000438288"/>
    </source>
</evidence>
<sequence length="289" mass="33684">MEPLMPFKYVIISPEDTSMKEGCIISEFNQCGLFLCQKGQAEILLGGRPYQINKRNLFIYTAANLLQIRQRSADLEGIMIEVDLDYVIPIVNKVANSENLLYLRENPCLSLSEEQYTFVENLLKSVEKRINRENICNSSRQKQHLISELIKSWGQVICYELLNIYFSNEPQTPLPQDKKDKIFQNFMITLYRYYRQERDVTFYADKQCLSARYFSSVIKEKSGSSALQWIIQNVITEAKYLLDNTDLSIKEIATKLNFPTQSFFGKYFKQYVGISPKEYRNKKTGLLPS</sequence>
<reference evidence="9 10" key="2">
    <citation type="journal article" date="2019" name="Nat. Med.">
        <title>A library of human gut bacterial isolates paired with longitudinal multiomics data enables mechanistic microbiome research.</title>
        <authorList>
            <person name="Poyet M."/>
            <person name="Groussin M."/>
            <person name="Gibbons S.M."/>
            <person name="Avila-Pacheco J."/>
            <person name="Jiang X."/>
            <person name="Kearney S.M."/>
            <person name="Perrotta A.R."/>
            <person name="Berdy B."/>
            <person name="Zhao S."/>
            <person name="Lieberman T.D."/>
            <person name="Swanson P.K."/>
            <person name="Smith M."/>
            <person name="Roesemann S."/>
            <person name="Alexander J.E."/>
            <person name="Rich S.A."/>
            <person name="Livny J."/>
            <person name="Vlamakis H."/>
            <person name="Clish C."/>
            <person name="Bullock K."/>
            <person name="Deik A."/>
            <person name="Scott J."/>
            <person name="Pierce K.A."/>
            <person name="Xavier R.J."/>
            <person name="Alm E.J."/>
        </authorList>
    </citation>
    <scope>NUCLEOTIDE SEQUENCE [LARGE SCALE GENOMIC DNA]</scope>
    <source>
        <strain evidence="6 9">BIOML-A16</strain>
        <strain evidence="5 10">BIOML-A62</strain>
    </source>
</reference>
<dbReference type="Gene3D" id="1.10.10.60">
    <property type="entry name" value="Homeodomain-like"/>
    <property type="match status" value="1"/>
</dbReference>
<evidence type="ECO:0000313" key="10">
    <source>
        <dbReference type="Proteomes" id="UP000487596"/>
    </source>
</evidence>
<keyword evidence="2 7" id="KW-0238">DNA-binding</keyword>
<evidence type="ECO:0000313" key="5">
    <source>
        <dbReference type="EMBL" id="KAB6141272.1"/>
    </source>
</evidence>
<evidence type="ECO:0000313" key="7">
    <source>
        <dbReference type="EMBL" id="SEA71430.1"/>
    </source>
</evidence>
<organism evidence="7 8">
    <name type="scientific">Bacteroides xylanisolvens</name>
    <dbReference type="NCBI Taxonomy" id="371601"/>
    <lineage>
        <taxon>Bacteria</taxon>
        <taxon>Pseudomonadati</taxon>
        <taxon>Bacteroidota</taxon>
        <taxon>Bacteroidia</taxon>
        <taxon>Bacteroidales</taxon>
        <taxon>Bacteroidaceae</taxon>
        <taxon>Bacteroides</taxon>
    </lineage>
</organism>
<dbReference type="SMART" id="SM00342">
    <property type="entry name" value="HTH_ARAC"/>
    <property type="match status" value="1"/>
</dbReference>
<dbReference type="GO" id="GO:0043565">
    <property type="term" value="F:sequence-specific DNA binding"/>
    <property type="evidence" value="ECO:0007669"/>
    <property type="project" value="InterPro"/>
</dbReference>
<dbReference type="RefSeq" id="WP_008641071.1">
    <property type="nucleotide sequence ID" value="NZ_CAKOCS010000044.1"/>
</dbReference>
<accession>A0A1H4DG68</accession>
<dbReference type="EMBL" id="FNRP01000011">
    <property type="protein sequence ID" value="SEA71430.1"/>
    <property type="molecule type" value="Genomic_DNA"/>
</dbReference>
<dbReference type="EMBL" id="WDEH01000006">
    <property type="protein sequence ID" value="KAB6141272.1"/>
    <property type="molecule type" value="Genomic_DNA"/>
</dbReference>
<proteinExistence type="predicted"/>
<dbReference type="AlphaFoldDB" id="A0A1H4DG68"/>
<dbReference type="PRINTS" id="PR00032">
    <property type="entry name" value="HTHARAC"/>
</dbReference>
<evidence type="ECO:0000256" key="1">
    <source>
        <dbReference type="ARBA" id="ARBA00023015"/>
    </source>
</evidence>
<evidence type="ECO:0000256" key="2">
    <source>
        <dbReference type="ARBA" id="ARBA00023125"/>
    </source>
</evidence>
<feature type="domain" description="HTH araC/xylS-type" evidence="4">
    <location>
        <begin position="184"/>
        <end position="282"/>
    </location>
</feature>
<evidence type="ECO:0000256" key="3">
    <source>
        <dbReference type="ARBA" id="ARBA00023163"/>
    </source>
</evidence>
<dbReference type="PROSITE" id="PS01124">
    <property type="entry name" value="HTH_ARAC_FAMILY_2"/>
    <property type="match status" value="1"/>
</dbReference>
<reference evidence="7 8" key="1">
    <citation type="submission" date="2016-10" db="EMBL/GenBank/DDBJ databases">
        <authorList>
            <person name="de Groot N.N."/>
        </authorList>
    </citation>
    <scope>NUCLEOTIDE SEQUENCE [LARGE SCALE GENOMIC DNA]</scope>
    <source>
        <strain evidence="7 8">NLAE-zl-G339</strain>
    </source>
</reference>
<keyword evidence="3" id="KW-0804">Transcription</keyword>